<dbReference type="Proteomes" id="UP000650533">
    <property type="component" value="Chromosome 4"/>
</dbReference>
<dbReference type="PANTHER" id="PTHR13675:SF0">
    <property type="entry name" value="LYR MOTIF-CONTAINING PROTEIN 2"/>
    <property type="match status" value="1"/>
</dbReference>
<evidence type="ECO:0000256" key="5">
    <source>
        <dbReference type="ARBA" id="ARBA00026235"/>
    </source>
</evidence>
<evidence type="ECO:0000313" key="9">
    <source>
        <dbReference type="Proteomes" id="UP000650533"/>
    </source>
</evidence>
<dbReference type="InterPro" id="IPR045293">
    <property type="entry name" value="Complex1_LYR_LYRM2"/>
</dbReference>
<accession>A0A8H8NSI1</accession>
<evidence type="ECO:0000256" key="4">
    <source>
        <dbReference type="ARBA" id="ARBA00023128"/>
    </source>
</evidence>
<evidence type="ECO:0000256" key="2">
    <source>
        <dbReference type="ARBA" id="ARBA00009508"/>
    </source>
</evidence>
<dbReference type="KEGG" id="rsx:RhiXN_00637"/>
<organism evidence="8 9">
    <name type="scientific">Rhizoctonia solani</name>
    <dbReference type="NCBI Taxonomy" id="456999"/>
    <lineage>
        <taxon>Eukaryota</taxon>
        <taxon>Fungi</taxon>
        <taxon>Dikarya</taxon>
        <taxon>Basidiomycota</taxon>
        <taxon>Agaricomycotina</taxon>
        <taxon>Agaricomycetes</taxon>
        <taxon>Cantharellales</taxon>
        <taxon>Ceratobasidiaceae</taxon>
        <taxon>Rhizoctonia</taxon>
    </lineage>
</organism>
<gene>
    <name evidence="8" type="ORF">RhiXN_00637</name>
</gene>
<evidence type="ECO:0000256" key="3">
    <source>
        <dbReference type="ARBA" id="ARBA00022946"/>
    </source>
</evidence>
<comment type="similarity">
    <text evidence="2">Belongs to the complex I LYR family.</text>
</comment>
<dbReference type="AlphaFoldDB" id="A0A8H8NSI1"/>
<evidence type="ECO:0000256" key="6">
    <source>
        <dbReference type="ARBA" id="ARBA00044735"/>
    </source>
</evidence>
<dbReference type="PANTHER" id="PTHR13675">
    <property type="entry name" value="LYR MOTIF-CONTAINING PROTEIN 2"/>
    <property type="match status" value="1"/>
</dbReference>
<proteinExistence type="inferred from homology"/>
<name>A0A8H8NSI1_9AGAM</name>
<dbReference type="RefSeq" id="XP_043179468.1">
    <property type="nucleotide sequence ID" value="XM_043320456.1"/>
</dbReference>
<evidence type="ECO:0000256" key="1">
    <source>
        <dbReference type="ARBA" id="ARBA00004173"/>
    </source>
</evidence>
<evidence type="ECO:0000259" key="7">
    <source>
        <dbReference type="Pfam" id="PF05347"/>
    </source>
</evidence>
<dbReference type="InterPro" id="IPR008011">
    <property type="entry name" value="Complex1_LYR_dom"/>
</dbReference>
<evidence type="ECO:0000313" key="8">
    <source>
        <dbReference type="EMBL" id="QRW19231.1"/>
    </source>
</evidence>
<feature type="domain" description="Complex 1 LYR protein" evidence="7">
    <location>
        <begin position="20"/>
        <end position="76"/>
    </location>
</feature>
<dbReference type="EMBL" id="CP059661">
    <property type="protein sequence ID" value="QRW19231.1"/>
    <property type="molecule type" value="Genomic_DNA"/>
</dbReference>
<comment type="subcellular location">
    <subcellularLocation>
        <location evidence="1">Mitochondrion</location>
    </subcellularLocation>
</comment>
<dbReference type="Pfam" id="PF05347">
    <property type="entry name" value="Complex1_LYR"/>
    <property type="match status" value="1"/>
</dbReference>
<sequence>MKRGLPLRGPTLRHFLLKAEVFSVYRQVIRACRKIPNADARRETLEWFKHDFRRSANVTDLDAIQGQLASIKRELKTTSSMFSLPIASH</sequence>
<comment type="function">
    <text evidence="6">Involved in efficient integration of the N-module into mitochondrial respiratory chain complex I.</text>
</comment>
<dbReference type="GO" id="GO:0005739">
    <property type="term" value="C:mitochondrion"/>
    <property type="evidence" value="ECO:0007669"/>
    <property type="project" value="UniProtKB-SubCell"/>
</dbReference>
<dbReference type="GeneID" id="67022919"/>
<keyword evidence="3" id="KW-0809">Transit peptide</keyword>
<reference evidence="8" key="1">
    <citation type="submission" date="2020-05" db="EMBL/GenBank/DDBJ databases">
        <title>Evolutionary and genomic comparisons of hybrid uninucleate and nonhybrid Rhizoctonia fungi.</title>
        <authorList>
            <person name="Li C."/>
            <person name="Chen X."/>
        </authorList>
    </citation>
    <scope>NUCLEOTIDE SEQUENCE</scope>
    <source>
        <strain evidence="8">AG-1 IA</strain>
    </source>
</reference>
<keyword evidence="4" id="KW-0496">Mitochondrion</keyword>
<protein>
    <recommendedName>
        <fullName evidence="5">LYR motif-containing protein 2</fullName>
    </recommendedName>
</protein>
<dbReference type="CDD" id="cd20262">
    <property type="entry name" value="Complex1_LYR_LYRM2"/>
    <property type="match status" value="1"/>
</dbReference>